<reference evidence="1" key="1">
    <citation type="submission" date="2020-11" db="EMBL/GenBank/DDBJ databases">
        <title>Isolation and identification of active actinomycetes.</title>
        <authorList>
            <person name="Sun X."/>
        </authorList>
    </citation>
    <scope>NUCLEOTIDE SEQUENCE</scope>
    <source>
        <strain evidence="1">NEAU-A11</strain>
    </source>
</reference>
<dbReference type="SUPFAM" id="SSF53335">
    <property type="entry name" value="S-adenosyl-L-methionine-dependent methyltransferases"/>
    <property type="match status" value="1"/>
</dbReference>
<name>A0A931FY21_9ACTN</name>
<comment type="caution">
    <text evidence="1">The sequence shown here is derived from an EMBL/GenBank/DDBJ whole genome shotgun (WGS) entry which is preliminary data.</text>
</comment>
<dbReference type="InterPro" id="IPR029063">
    <property type="entry name" value="SAM-dependent_MTases_sf"/>
</dbReference>
<dbReference type="AlphaFoldDB" id="A0A931FY21"/>
<dbReference type="EMBL" id="JADQTO010000010">
    <property type="protein sequence ID" value="MBG0564133.1"/>
    <property type="molecule type" value="Genomic_DNA"/>
</dbReference>
<dbReference type="Pfam" id="PF04672">
    <property type="entry name" value="Methyltransf_19"/>
    <property type="match status" value="1"/>
</dbReference>
<keyword evidence="2" id="KW-1185">Reference proteome</keyword>
<keyword evidence="1" id="KW-0489">Methyltransferase</keyword>
<dbReference type="Gene3D" id="3.40.50.150">
    <property type="entry name" value="Vaccinia Virus protein VP39"/>
    <property type="match status" value="1"/>
</dbReference>
<organism evidence="1 2">
    <name type="scientific">Actinoplanes aureus</name>
    <dbReference type="NCBI Taxonomy" id="2792083"/>
    <lineage>
        <taxon>Bacteria</taxon>
        <taxon>Bacillati</taxon>
        <taxon>Actinomycetota</taxon>
        <taxon>Actinomycetes</taxon>
        <taxon>Micromonosporales</taxon>
        <taxon>Micromonosporaceae</taxon>
        <taxon>Actinoplanes</taxon>
    </lineage>
</organism>
<dbReference type="GO" id="GO:0032259">
    <property type="term" value="P:methylation"/>
    <property type="evidence" value="ECO:0007669"/>
    <property type="project" value="UniProtKB-KW"/>
</dbReference>
<proteinExistence type="predicted"/>
<dbReference type="GO" id="GO:0008168">
    <property type="term" value="F:methyltransferase activity"/>
    <property type="evidence" value="ECO:0007669"/>
    <property type="project" value="UniProtKB-KW"/>
</dbReference>
<dbReference type="RefSeq" id="WP_196415919.1">
    <property type="nucleotide sequence ID" value="NZ_JADQTO010000010.1"/>
</dbReference>
<dbReference type="Proteomes" id="UP000598146">
    <property type="component" value="Unassembled WGS sequence"/>
</dbReference>
<protein>
    <submittedName>
        <fullName evidence="1">SAM-dependent methyltransferase</fullName>
    </submittedName>
</protein>
<keyword evidence="1" id="KW-0808">Transferase</keyword>
<dbReference type="PIRSF" id="PIRSF017393">
    <property type="entry name" value="MTase_SAV2177"/>
    <property type="match status" value="1"/>
</dbReference>
<accession>A0A931FY21</accession>
<evidence type="ECO:0000313" key="2">
    <source>
        <dbReference type="Proteomes" id="UP000598146"/>
    </source>
</evidence>
<gene>
    <name evidence="1" type="ORF">I4J89_22060</name>
</gene>
<evidence type="ECO:0000313" key="1">
    <source>
        <dbReference type="EMBL" id="MBG0564133.1"/>
    </source>
</evidence>
<dbReference type="InterPro" id="IPR006764">
    <property type="entry name" value="SAM_dep_MeTrfase_SAV2177_type"/>
</dbReference>
<sequence length="268" mass="29302">MGESVEESAHQHLNTSTPHSARLWNYWLGGKDNFQSDREAGDAIAQMLPSIVSLAKEDRRFLRRAVEFMVRDGGIRQILDIGTGLPTADNTHQVAQSAAPETKVVYVDNDPLVLVHARALLSGTPEGATSYVEADLNDPGSILQAARETLDLSQPVALTLLGIVHFVRDDDVARAVIRELVDAVPPGSYLAIAHGCYDINTAEANRIVDFWNERGTPKIKYRSAAQIAAFFDGMRLLEPGVVPCNRWRPDAKAGDVDVNQYCGVAIKD</sequence>